<gene>
    <name evidence="3" type="ORF">HOO34_02875</name>
</gene>
<keyword evidence="1" id="KW-0175">Coiled coil</keyword>
<dbReference type="InterPro" id="IPR001296">
    <property type="entry name" value="Glyco_trans_1"/>
</dbReference>
<evidence type="ECO:0000313" key="4">
    <source>
        <dbReference type="Proteomes" id="UP000515842"/>
    </source>
</evidence>
<dbReference type="SUPFAM" id="SSF53756">
    <property type="entry name" value="UDP-Glycosyltransferase/glycogen phosphorylase"/>
    <property type="match status" value="1"/>
</dbReference>
<accession>A0A7G9LPZ2</accession>
<dbReference type="EMBL" id="CP060693">
    <property type="protein sequence ID" value="QNM90691.1"/>
    <property type="molecule type" value="Genomic_DNA"/>
</dbReference>
<dbReference type="Pfam" id="PF00534">
    <property type="entry name" value="Glycos_transf_1"/>
    <property type="match status" value="1"/>
</dbReference>
<evidence type="ECO:0000313" key="3">
    <source>
        <dbReference type="EMBL" id="QNM90691.1"/>
    </source>
</evidence>
<feature type="coiled-coil region" evidence="1">
    <location>
        <begin position="311"/>
        <end position="345"/>
    </location>
</feature>
<dbReference type="RefSeq" id="WP_187474909.1">
    <property type="nucleotide sequence ID" value="NZ_CP060693.1"/>
</dbReference>
<evidence type="ECO:0000259" key="2">
    <source>
        <dbReference type="Pfam" id="PF00534"/>
    </source>
</evidence>
<dbReference type="PANTHER" id="PTHR12526">
    <property type="entry name" value="GLYCOSYLTRANSFERASE"/>
    <property type="match status" value="1"/>
</dbReference>
<organism evidence="3 4">
    <name type="scientific">Aliarcobacter cryaerophilus</name>
    <dbReference type="NCBI Taxonomy" id="28198"/>
    <lineage>
        <taxon>Bacteria</taxon>
        <taxon>Pseudomonadati</taxon>
        <taxon>Campylobacterota</taxon>
        <taxon>Epsilonproteobacteria</taxon>
        <taxon>Campylobacterales</taxon>
        <taxon>Arcobacteraceae</taxon>
        <taxon>Aliarcobacter</taxon>
    </lineage>
</organism>
<name>A0A7G9LPZ2_9BACT</name>
<proteinExistence type="predicted"/>
<sequence length="360" mass="41721">MEKNKKQKTAVICLSRVNGGMELASVKLARLLSQDVEVEFIGRDNSYILGRKEHFDGYNIKLHTVEFPFNFSIQLIFKVRKILKENNIKNIIYLGASEMKSLYFSTLGLDINFIIRQGSKKTTPKKDFFHKLFYSSTKHFVGNCEYIKQNIIKILPIPKNADVKRIYSSLKLEENIDFKQTNGHIDLIHVGRINKGKGQFEAIKVCEVLKEKNIPFTLRLLGNVQDSSYLESMKKYLKNSYLKENVEFIDYTPNVRDYLQKSDIFIFPSLGEGMSNAIIESLGFGLIPIIYDDTSSSEFKDLGFHIHLTKENNIENLKEALLKVVNNFEKEKKKAKDNHEKALEIFNPQREKKEYLELLV</sequence>
<dbReference type="AlphaFoldDB" id="A0A7G9LPZ2"/>
<reference evidence="3 4" key="1">
    <citation type="journal article" date="2020" name="Front. Microbiol.">
        <title>Genomic Analysis and Antimicrobial Resistance of Aliarcobacter cryaerophilus Strains From German Water Poultry.</title>
        <authorList>
            <person name="Muller E."/>
            <person name="Hotzel H."/>
            <person name="Ahlers C."/>
            <person name="Hanel I."/>
            <person name="Tomaso H."/>
            <person name="Abdel-Glil M.Y."/>
        </authorList>
    </citation>
    <scope>NUCLEOTIDE SEQUENCE [LARGE SCALE GENOMIC DNA]</scope>
    <source>
        <strain evidence="3 4">16CS1285-4</strain>
    </source>
</reference>
<protein>
    <submittedName>
        <fullName evidence="3">Glycosyltransferase</fullName>
    </submittedName>
</protein>
<keyword evidence="3" id="KW-0808">Transferase</keyword>
<dbReference type="Proteomes" id="UP000515842">
    <property type="component" value="Chromosome"/>
</dbReference>
<feature type="domain" description="Glycosyl transferase family 1" evidence="2">
    <location>
        <begin position="183"/>
        <end position="333"/>
    </location>
</feature>
<dbReference type="Gene3D" id="3.40.50.2000">
    <property type="entry name" value="Glycogen Phosphorylase B"/>
    <property type="match status" value="2"/>
</dbReference>
<evidence type="ECO:0000256" key="1">
    <source>
        <dbReference type="SAM" id="Coils"/>
    </source>
</evidence>
<dbReference type="PANTHER" id="PTHR12526:SF630">
    <property type="entry name" value="GLYCOSYLTRANSFERASE"/>
    <property type="match status" value="1"/>
</dbReference>
<dbReference type="GO" id="GO:0016757">
    <property type="term" value="F:glycosyltransferase activity"/>
    <property type="evidence" value="ECO:0007669"/>
    <property type="project" value="InterPro"/>
</dbReference>